<organism evidence="1 2">
    <name type="scientific">Oesophagostomum dentatum</name>
    <name type="common">Nodular worm</name>
    <dbReference type="NCBI Taxonomy" id="61180"/>
    <lineage>
        <taxon>Eukaryota</taxon>
        <taxon>Metazoa</taxon>
        <taxon>Ecdysozoa</taxon>
        <taxon>Nematoda</taxon>
        <taxon>Chromadorea</taxon>
        <taxon>Rhabditida</taxon>
        <taxon>Rhabditina</taxon>
        <taxon>Rhabditomorpha</taxon>
        <taxon>Strongyloidea</taxon>
        <taxon>Strongylidae</taxon>
        <taxon>Oesophagostomum</taxon>
    </lineage>
</organism>
<name>A0A0B1T245_OESDE</name>
<sequence length="141" mass="15398">MCGCTFAHVLANFSCNFTEVLHDFLAVITYELSSSSLLVGGARDQIPNSEGSPRPRWLHEDGGIWTRLRRRPVGLRRAVVDVHAAGDSGAKPPTAASEFRRWPTTLTTYQSNAECGLLPVSVSCVCRKLVAIEDEIKKSPA</sequence>
<dbReference type="AlphaFoldDB" id="A0A0B1T245"/>
<keyword evidence="2" id="KW-1185">Reference proteome</keyword>
<proteinExistence type="predicted"/>
<accession>A0A0B1T245</accession>
<dbReference type="EMBL" id="KN552161">
    <property type="protein sequence ID" value="KHJ91319.1"/>
    <property type="molecule type" value="Genomic_DNA"/>
</dbReference>
<reference evidence="1 2" key="1">
    <citation type="submission" date="2014-03" db="EMBL/GenBank/DDBJ databases">
        <title>Draft genome of the hookworm Oesophagostomum dentatum.</title>
        <authorList>
            <person name="Mitreva M."/>
        </authorList>
    </citation>
    <scope>NUCLEOTIDE SEQUENCE [LARGE SCALE GENOMIC DNA]</scope>
    <source>
        <strain evidence="1 2">OD-Hann</strain>
    </source>
</reference>
<evidence type="ECO:0000313" key="1">
    <source>
        <dbReference type="EMBL" id="KHJ91319.1"/>
    </source>
</evidence>
<gene>
    <name evidence="1" type="ORF">OESDEN_08820</name>
</gene>
<dbReference type="Proteomes" id="UP000053660">
    <property type="component" value="Unassembled WGS sequence"/>
</dbReference>
<protein>
    <submittedName>
        <fullName evidence="1">Uncharacterized protein</fullName>
    </submittedName>
</protein>
<evidence type="ECO:0000313" key="2">
    <source>
        <dbReference type="Proteomes" id="UP000053660"/>
    </source>
</evidence>